<feature type="transmembrane region" description="Helical" evidence="2">
    <location>
        <begin position="160"/>
        <end position="180"/>
    </location>
</feature>
<feature type="transmembrane region" description="Helical" evidence="2">
    <location>
        <begin position="186"/>
        <end position="210"/>
    </location>
</feature>
<feature type="region of interest" description="Disordered" evidence="1">
    <location>
        <begin position="248"/>
        <end position="275"/>
    </location>
</feature>
<dbReference type="RefSeq" id="XP_041220994.1">
    <property type="nucleotide sequence ID" value="XM_041372701.1"/>
</dbReference>
<keyword evidence="4" id="KW-1185">Reference proteome</keyword>
<dbReference type="EMBL" id="JABBWK010000066">
    <property type="protein sequence ID" value="KAG1895418.1"/>
    <property type="molecule type" value="Genomic_DNA"/>
</dbReference>
<name>A0AAD4DWF8_9AGAM</name>
<protein>
    <submittedName>
        <fullName evidence="3">Uncharacterized protein</fullName>
    </submittedName>
</protein>
<dbReference type="Proteomes" id="UP001195769">
    <property type="component" value="Unassembled WGS sequence"/>
</dbReference>
<keyword evidence="2" id="KW-0812">Transmembrane</keyword>
<dbReference type="AlphaFoldDB" id="A0AAD4DWF8"/>
<comment type="caution">
    <text evidence="3">The sequence shown here is derived from an EMBL/GenBank/DDBJ whole genome shotgun (WGS) entry which is preliminary data.</text>
</comment>
<evidence type="ECO:0000256" key="2">
    <source>
        <dbReference type="SAM" id="Phobius"/>
    </source>
</evidence>
<gene>
    <name evidence="3" type="ORF">F5891DRAFT_665606</name>
</gene>
<feature type="transmembrane region" description="Helical" evidence="2">
    <location>
        <begin position="43"/>
        <end position="62"/>
    </location>
</feature>
<organism evidence="3 4">
    <name type="scientific">Suillus fuscotomentosus</name>
    <dbReference type="NCBI Taxonomy" id="1912939"/>
    <lineage>
        <taxon>Eukaryota</taxon>
        <taxon>Fungi</taxon>
        <taxon>Dikarya</taxon>
        <taxon>Basidiomycota</taxon>
        <taxon>Agaricomycotina</taxon>
        <taxon>Agaricomycetes</taxon>
        <taxon>Agaricomycetidae</taxon>
        <taxon>Boletales</taxon>
        <taxon>Suillineae</taxon>
        <taxon>Suillaceae</taxon>
        <taxon>Suillus</taxon>
    </lineage>
</organism>
<feature type="compositionally biased region" description="Basic and acidic residues" evidence="1">
    <location>
        <begin position="265"/>
        <end position="275"/>
    </location>
</feature>
<feature type="transmembrane region" description="Helical" evidence="2">
    <location>
        <begin position="120"/>
        <end position="139"/>
    </location>
</feature>
<feature type="transmembrane region" description="Helical" evidence="2">
    <location>
        <begin position="69"/>
        <end position="89"/>
    </location>
</feature>
<evidence type="ECO:0000313" key="4">
    <source>
        <dbReference type="Proteomes" id="UP001195769"/>
    </source>
</evidence>
<keyword evidence="2" id="KW-0472">Membrane</keyword>
<reference evidence="3" key="1">
    <citation type="journal article" date="2020" name="New Phytol.">
        <title>Comparative genomics reveals dynamic genome evolution in host specialist ectomycorrhizal fungi.</title>
        <authorList>
            <person name="Lofgren L.A."/>
            <person name="Nguyen N.H."/>
            <person name="Vilgalys R."/>
            <person name="Ruytinx J."/>
            <person name="Liao H.L."/>
            <person name="Branco S."/>
            <person name="Kuo A."/>
            <person name="LaButti K."/>
            <person name="Lipzen A."/>
            <person name="Andreopoulos W."/>
            <person name="Pangilinan J."/>
            <person name="Riley R."/>
            <person name="Hundley H."/>
            <person name="Na H."/>
            <person name="Barry K."/>
            <person name="Grigoriev I.V."/>
            <person name="Stajich J.E."/>
            <person name="Kennedy P.G."/>
        </authorList>
    </citation>
    <scope>NUCLEOTIDE SEQUENCE</scope>
    <source>
        <strain evidence="3">FC203</strain>
    </source>
</reference>
<sequence>MSIHGTNAISQHPILGSDTGLFFSLWTGQNLHLCGNLSIIADYFLTLTVAVFCQAVVTLRVWHLFLHSCFIRWLAVTVFIICAVGAVIVTSVEFDAMKRALCASSIAEIFTQGPLSMSTVYLPALVIHTVMLLLTMYRFRISPKSLQQRGIMHRFVKEGIFMYTFAAGSLLYEIICLSMTEPKDISIYYPSLIGGIAISTTTVSVCRAMLSIKSFTVTYHVDPAWLLNHAELSRVQWRRGASEGEIFVESSDMEADPPSKFLEVSTRRTEGEGVA</sequence>
<accession>A0AAD4DWF8</accession>
<keyword evidence="2" id="KW-1133">Transmembrane helix</keyword>
<evidence type="ECO:0000256" key="1">
    <source>
        <dbReference type="SAM" id="MobiDB-lite"/>
    </source>
</evidence>
<evidence type="ECO:0000313" key="3">
    <source>
        <dbReference type="EMBL" id="KAG1895418.1"/>
    </source>
</evidence>
<dbReference type="GeneID" id="64666999"/>
<proteinExistence type="predicted"/>